<keyword evidence="5" id="KW-0547">Nucleotide-binding</keyword>
<dbReference type="AlphaFoldDB" id="A0A0V0HF08"/>
<dbReference type="CDD" id="cd14798">
    <property type="entry name" value="RX-CC_like"/>
    <property type="match status" value="1"/>
</dbReference>
<comment type="similarity">
    <text evidence="1">Belongs to the disease resistance NB-LRR family.</text>
</comment>
<dbReference type="Gene3D" id="1.20.5.4130">
    <property type="match status" value="1"/>
</dbReference>
<evidence type="ECO:0000256" key="1">
    <source>
        <dbReference type="ARBA" id="ARBA00008894"/>
    </source>
</evidence>
<sequence>MAYASLISLMTTIKSLLMTSNSPMQSLICDHREELWAIHEKVSSLAVFLNNFEKNNVSGEMTFLEVQVKEIASAVEYTIQLRLTEIEMANSKSQNKRTRRNFHHSLQQVAVDIDCVRKESNKDSR</sequence>
<dbReference type="InterPro" id="IPR038005">
    <property type="entry name" value="RX-like_CC"/>
</dbReference>
<protein>
    <submittedName>
        <fullName evidence="6">Putative ovule protein</fullName>
    </submittedName>
</protein>
<dbReference type="EMBL" id="GEDG01021731">
    <property type="protein sequence ID" value="JAP18070.1"/>
    <property type="molecule type" value="Transcribed_RNA"/>
</dbReference>
<evidence type="ECO:0000256" key="2">
    <source>
        <dbReference type="ARBA" id="ARBA00022614"/>
    </source>
</evidence>
<reference evidence="6" key="1">
    <citation type="submission" date="2015-12" db="EMBL/GenBank/DDBJ databases">
        <title>Gene expression during late stages of embryo sac development: a critical building block for successful pollen-pistil interactions.</title>
        <authorList>
            <person name="Liu Y."/>
            <person name="Joly V."/>
            <person name="Sabar M."/>
            <person name="Matton D.P."/>
        </authorList>
    </citation>
    <scope>NUCLEOTIDE SEQUENCE</scope>
</reference>
<keyword evidence="2" id="KW-0433">Leucine-rich repeat</keyword>
<dbReference type="GO" id="GO:0005524">
    <property type="term" value="F:ATP binding"/>
    <property type="evidence" value="ECO:0007669"/>
    <property type="project" value="UniProtKB-KW"/>
</dbReference>
<evidence type="ECO:0000256" key="4">
    <source>
        <dbReference type="ARBA" id="ARBA00022821"/>
    </source>
</evidence>
<dbReference type="GO" id="GO:0006952">
    <property type="term" value="P:defense response"/>
    <property type="evidence" value="ECO:0007669"/>
    <property type="project" value="UniProtKB-KW"/>
</dbReference>
<organism evidence="6">
    <name type="scientific">Solanum chacoense</name>
    <name type="common">Chaco potato</name>
    <dbReference type="NCBI Taxonomy" id="4108"/>
    <lineage>
        <taxon>Eukaryota</taxon>
        <taxon>Viridiplantae</taxon>
        <taxon>Streptophyta</taxon>
        <taxon>Embryophyta</taxon>
        <taxon>Tracheophyta</taxon>
        <taxon>Spermatophyta</taxon>
        <taxon>Magnoliopsida</taxon>
        <taxon>eudicotyledons</taxon>
        <taxon>Gunneridae</taxon>
        <taxon>Pentapetalae</taxon>
        <taxon>asterids</taxon>
        <taxon>lamiids</taxon>
        <taxon>Solanales</taxon>
        <taxon>Solanaceae</taxon>
        <taxon>Solanoideae</taxon>
        <taxon>Solaneae</taxon>
        <taxon>Solanum</taxon>
    </lineage>
</organism>
<name>A0A0V0HF08_SOLCH</name>
<keyword evidence="3" id="KW-0677">Repeat</keyword>
<keyword evidence="5" id="KW-0067">ATP-binding</keyword>
<accession>A0A0V0HF08</accession>
<proteinExistence type="inferred from homology"/>
<keyword evidence="4" id="KW-0611">Plant defense</keyword>
<evidence type="ECO:0000256" key="3">
    <source>
        <dbReference type="ARBA" id="ARBA00022737"/>
    </source>
</evidence>
<evidence type="ECO:0000256" key="5">
    <source>
        <dbReference type="ARBA" id="ARBA00022840"/>
    </source>
</evidence>
<evidence type="ECO:0000313" key="6">
    <source>
        <dbReference type="EMBL" id="JAP18070.1"/>
    </source>
</evidence>